<evidence type="ECO:0000313" key="5">
    <source>
        <dbReference type="Proteomes" id="UP000192660"/>
    </source>
</evidence>
<dbReference type="Pfam" id="PF00583">
    <property type="entry name" value="Acetyltransf_1"/>
    <property type="match status" value="2"/>
</dbReference>
<dbReference type="AlphaFoldDB" id="A0A1W1WPJ5"/>
<dbReference type="Gene3D" id="3.40.630.30">
    <property type="match status" value="1"/>
</dbReference>
<evidence type="ECO:0000256" key="2">
    <source>
        <dbReference type="ARBA" id="ARBA00023315"/>
    </source>
</evidence>
<evidence type="ECO:0000313" key="4">
    <source>
        <dbReference type="EMBL" id="SMC08227.1"/>
    </source>
</evidence>
<dbReference type="EMBL" id="FWWY01000002">
    <property type="protein sequence ID" value="SMC08227.1"/>
    <property type="molecule type" value="Genomic_DNA"/>
</dbReference>
<sequence>MMRVTIAEPRDYDAILRLWASALPVDWIGRERFYTGLLCDPAFRDDSLWVAKTRGRHVVGFALISAPTTQGRKMGAIAVEAAYRGQGIGTRLWHAVCATVNPAESLRVDGIFPHVFIPGVDRTHYAPAWQWFLRRGCQPEHPVVAMERLLDDTPIEPQITLPKKLAANVYVGILPRWLRHRALETARSFGSGWERAVRETWQHACRPERVLGIYTATEVLGISVVGGYGEPLGRLGPIGVVPAVRGQGWGKALLQYTLRYMRTHAVSRAYFLHCVEGSPAYHLYRHQGFHVIRTFVPMIKYVHNDPKSGNASPGL</sequence>
<dbReference type="InterPro" id="IPR016181">
    <property type="entry name" value="Acyl_CoA_acyltransferase"/>
</dbReference>
<dbReference type="OrthoDB" id="273614at2"/>
<feature type="domain" description="N-acetyltransferase" evidence="3">
    <location>
        <begin position="169"/>
        <end position="303"/>
    </location>
</feature>
<gene>
    <name evidence="4" type="ORF">SAMN00768000_3770</name>
</gene>
<dbReference type="CDD" id="cd04301">
    <property type="entry name" value="NAT_SF"/>
    <property type="match status" value="2"/>
</dbReference>
<protein>
    <submittedName>
        <fullName evidence="4">Acetyltransferase (GNAT) family protein</fullName>
    </submittedName>
</protein>
<proteinExistence type="predicted"/>
<dbReference type="RefSeq" id="WP_084662341.1">
    <property type="nucleotide sequence ID" value="NZ_FWWY01000002.1"/>
</dbReference>
<dbReference type="SUPFAM" id="SSF55729">
    <property type="entry name" value="Acyl-CoA N-acyltransferases (Nat)"/>
    <property type="match status" value="2"/>
</dbReference>
<evidence type="ECO:0000259" key="3">
    <source>
        <dbReference type="PROSITE" id="PS51186"/>
    </source>
</evidence>
<name>A0A1W1WPJ5_SULTA</name>
<accession>A0A1W1WPJ5</accession>
<evidence type="ECO:0000256" key="1">
    <source>
        <dbReference type="ARBA" id="ARBA00022679"/>
    </source>
</evidence>
<keyword evidence="5" id="KW-1185">Reference proteome</keyword>
<reference evidence="5" key="1">
    <citation type="submission" date="2017-04" db="EMBL/GenBank/DDBJ databases">
        <authorList>
            <person name="Varghese N."/>
            <person name="Submissions S."/>
        </authorList>
    </citation>
    <scope>NUCLEOTIDE SEQUENCE [LARGE SCALE GENOMIC DNA]</scope>
    <source>
        <strain evidence="5">DSM 9293</strain>
    </source>
</reference>
<feature type="domain" description="N-acetyltransferase" evidence="3">
    <location>
        <begin position="2"/>
        <end position="162"/>
    </location>
</feature>
<dbReference type="GO" id="GO:0016747">
    <property type="term" value="F:acyltransferase activity, transferring groups other than amino-acyl groups"/>
    <property type="evidence" value="ECO:0007669"/>
    <property type="project" value="InterPro"/>
</dbReference>
<dbReference type="InterPro" id="IPR050680">
    <property type="entry name" value="YpeA/RimI_acetyltransf"/>
</dbReference>
<dbReference type="PANTHER" id="PTHR43420:SF47">
    <property type="entry name" value="N-ACETYLTRANSFERASE DOMAIN-CONTAINING PROTEIN"/>
    <property type="match status" value="1"/>
</dbReference>
<dbReference type="PROSITE" id="PS51186">
    <property type="entry name" value="GNAT"/>
    <property type="match status" value="2"/>
</dbReference>
<keyword evidence="1 4" id="KW-0808">Transferase</keyword>
<dbReference type="PANTHER" id="PTHR43420">
    <property type="entry name" value="ACETYLTRANSFERASE"/>
    <property type="match status" value="1"/>
</dbReference>
<keyword evidence="2" id="KW-0012">Acyltransferase</keyword>
<dbReference type="Proteomes" id="UP000192660">
    <property type="component" value="Unassembled WGS sequence"/>
</dbReference>
<organism evidence="4 5">
    <name type="scientific">Sulfobacillus thermosulfidooxidans (strain DSM 9293 / VKM B-1269 / AT-1)</name>
    <dbReference type="NCBI Taxonomy" id="929705"/>
    <lineage>
        <taxon>Bacteria</taxon>
        <taxon>Bacillati</taxon>
        <taxon>Bacillota</taxon>
        <taxon>Clostridia</taxon>
        <taxon>Eubacteriales</taxon>
        <taxon>Clostridiales Family XVII. Incertae Sedis</taxon>
        <taxon>Sulfobacillus</taxon>
    </lineage>
</organism>
<dbReference type="InterPro" id="IPR000182">
    <property type="entry name" value="GNAT_dom"/>
</dbReference>